<organism evidence="3 4">
    <name type="scientific">Microbacterium pumilum</name>
    <dbReference type="NCBI Taxonomy" id="344165"/>
    <lineage>
        <taxon>Bacteria</taxon>
        <taxon>Bacillati</taxon>
        <taxon>Actinomycetota</taxon>
        <taxon>Actinomycetes</taxon>
        <taxon>Micrococcales</taxon>
        <taxon>Microbacteriaceae</taxon>
        <taxon>Microbacterium</taxon>
    </lineage>
</organism>
<keyword evidence="4" id="KW-1185">Reference proteome</keyword>
<keyword evidence="2" id="KW-0472">Membrane</keyword>
<evidence type="ECO:0000313" key="4">
    <source>
        <dbReference type="Proteomes" id="UP001500326"/>
    </source>
</evidence>
<feature type="region of interest" description="Disordered" evidence="1">
    <location>
        <begin position="731"/>
        <end position="771"/>
    </location>
</feature>
<feature type="region of interest" description="Disordered" evidence="1">
    <location>
        <begin position="44"/>
        <end position="67"/>
    </location>
</feature>
<name>A0ABP5DBG4_9MICO</name>
<keyword evidence="2" id="KW-1133">Transmembrane helix</keyword>
<gene>
    <name evidence="3" type="ORF">GCM10009777_07730</name>
</gene>
<keyword evidence="2" id="KW-0812">Transmembrane</keyword>
<feature type="compositionally biased region" description="Low complexity" evidence="1">
    <location>
        <begin position="336"/>
        <end position="345"/>
    </location>
</feature>
<sequence length="771" mass="77906">MTVTPPRARAVRRTLRARAVVAFGAAVIALLPVIGVVPGGTAPAGASTTTPTPTPTPTPDIPAGTTKFTLSPVGSGIVQPGDPLSVSVTLQNGTSSLTAPVEVTLRLGSSPLPDRAALAAWLAGRTGGIAAQQVGTAAIGSIPAGGERTEGIGVDGDDPAMQNRAPGVYPLAASYDGPDGVVTSTSVMVVPDPAAAPTQIGVIVPITADAIAGGLLTAAELTELTAPTGSLTSELNAVEGTSVILAVDPAIPAAIRVLGTSAPESALEWLERFDALPQSRFALQFGDADVAVQIKAGLSRPMQPTSLSAYMSPDDFIPVDSPTPTPEPTPTPTPTPTQTADADPDAPVYPDLESLLDIGGGRAGVFWPTAGAAGPDTVATLGDLTMEGQTSLTVIPSITTAQGAAGATVPAHGQSEGGGEVLVYDTDVSTALQQASVVDEAALRGAALTEATAYLAFAASDLRGTAPLLVTLDRDTARSRVGLRSAITTATEAPGAAPVTLGRLAAADPIDIQVADADIDASRVAAASALFSEETELSRFATILDDSSLLTGPERARILQLLAVAWIPDPVAWSAAVTAHRAATTVTLNSVDLLPTSTVNLFGSGADLGFWVRNDLPYPVNLILYATPDSLRLDVQRATPVVAGASSNTRVEVPVQARVGNGEVTLALQLRSRASVAIGNGAFVDVNVRAEWEGVGVIALSVVVGALLVLGIGRTVLRVRNRRRAAAAGTVAAGTVAAETADAAGAPDEPQAREEPDPAISATDDDSGVRT</sequence>
<feature type="compositionally biased region" description="Pro residues" evidence="1">
    <location>
        <begin position="321"/>
        <end position="335"/>
    </location>
</feature>
<accession>A0ABP5DBG4</accession>
<feature type="region of interest" description="Disordered" evidence="1">
    <location>
        <begin position="313"/>
        <end position="345"/>
    </location>
</feature>
<comment type="caution">
    <text evidence="3">The sequence shown here is derived from an EMBL/GenBank/DDBJ whole genome shotgun (WGS) entry which is preliminary data.</text>
</comment>
<reference evidence="4" key="1">
    <citation type="journal article" date="2019" name="Int. J. Syst. Evol. Microbiol.">
        <title>The Global Catalogue of Microorganisms (GCM) 10K type strain sequencing project: providing services to taxonomists for standard genome sequencing and annotation.</title>
        <authorList>
            <consortium name="The Broad Institute Genomics Platform"/>
            <consortium name="The Broad Institute Genome Sequencing Center for Infectious Disease"/>
            <person name="Wu L."/>
            <person name="Ma J."/>
        </authorList>
    </citation>
    <scope>NUCLEOTIDE SEQUENCE [LARGE SCALE GENOMIC DNA]</scope>
    <source>
        <strain evidence="4">JCM 14902</strain>
    </source>
</reference>
<evidence type="ECO:0000313" key="3">
    <source>
        <dbReference type="EMBL" id="GAA1977121.1"/>
    </source>
</evidence>
<feature type="transmembrane region" description="Helical" evidence="2">
    <location>
        <begin position="695"/>
        <end position="717"/>
    </location>
</feature>
<dbReference type="RefSeq" id="WP_344058692.1">
    <property type="nucleotide sequence ID" value="NZ_BAAAOH010000001.1"/>
</dbReference>
<proteinExistence type="predicted"/>
<evidence type="ECO:0000256" key="1">
    <source>
        <dbReference type="SAM" id="MobiDB-lite"/>
    </source>
</evidence>
<protein>
    <recommendedName>
        <fullName evidence="5">2-oxoglutarate dehydrogenase</fullName>
    </recommendedName>
</protein>
<dbReference type="InterPro" id="IPR046112">
    <property type="entry name" value="DUF6049"/>
</dbReference>
<evidence type="ECO:0000256" key="2">
    <source>
        <dbReference type="SAM" id="Phobius"/>
    </source>
</evidence>
<evidence type="ECO:0008006" key="5">
    <source>
        <dbReference type="Google" id="ProtNLM"/>
    </source>
</evidence>
<dbReference type="Pfam" id="PF19516">
    <property type="entry name" value="DUF6049"/>
    <property type="match status" value="1"/>
</dbReference>
<feature type="compositionally biased region" description="Low complexity" evidence="1">
    <location>
        <begin position="731"/>
        <end position="746"/>
    </location>
</feature>
<dbReference type="Proteomes" id="UP001500326">
    <property type="component" value="Unassembled WGS sequence"/>
</dbReference>
<dbReference type="EMBL" id="BAAAOH010000001">
    <property type="protein sequence ID" value="GAA1977121.1"/>
    <property type="molecule type" value="Genomic_DNA"/>
</dbReference>